<reference evidence="2 3" key="1">
    <citation type="submission" date="2019-07" db="EMBL/GenBank/DDBJ databases">
        <title>Draft genome for Aliikangiella sp. M105.</title>
        <authorList>
            <person name="Wang G."/>
        </authorList>
    </citation>
    <scope>NUCLEOTIDE SEQUENCE [LARGE SCALE GENOMIC DNA]</scope>
    <source>
        <strain evidence="2 3">M105</strain>
    </source>
</reference>
<name>A0A545U6H0_9GAMM</name>
<feature type="signal peptide" evidence="1">
    <location>
        <begin position="1"/>
        <end position="24"/>
    </location>
</feature>
<dbReference type="Proteomes" id="UP000315439">
    <property type="component" value="Unassembled WGS sequence"/>
</dbReference>
<evidence type="ECO:0000313" key="3">
    <source>
        <dbReference type="Proteomes" id="UP000315439"/>
    </source>
</evidence>
<keyword evidence="1" id="KW-0732">Signal</keyword>
<keyword evidence="3" id="KW-1185">Reference proteome</keyword>
<dbReference type="AlphaFoldDB" id="A0A545U6H0"/>
<comment type="caution">
    <text evidence="2">The sequence shown here is derived from an EMBL/GenBank/DDBJ whole genome shotgun (WGS) entry which is preliminary data.</text>
</comment>
<dbReference type="EMBL" id="VIKS01000013">
    <property type="protein sequence ID" value="TQV85069.1"/>
    <property type="molecule type" value="Genomic_DNA"/>
</dbReference>
<sequence>MRFTFLIKLSVIAVLTVGSYAVSANTLNKHGSDWKLAKQAMAETNSASFCSIYLCESILPYYDTPRARRDKDPVDGMVEVTYWHYIGGPGPLPQDPRPTDGTDAS</sequence>
<evidence type="ECO:0000313" key="2">
    <source>
        <dbReference type="EMBL" id="TQV85069.1"/>
    </source>
</evidence>
<feature type="chain" id="PRO_5021916376" evidence="1">
    <location>
        <begin position="25"/>
        <end position="105"/>
    </location>
</feature>
<evidence type="ECO:0000256" key="1">
    <source>
        <dbReference type="SAM" id="SignalP"/>
    </source>
</evidence>
<dbReference type="RefSeq" id="WP_142933773.1">
    <property type="nucleotide sequence ID" value="NZ_ML660169.1"/>
</dbReference>
<protein>
    <submittedName>
        <fullName evidence="2">Uncharacterized protein</fullName>
    </submittedName>
</protein>
<proteinExistence type="predicted"/>
<organism evidence="2 3">
    <name type="scientific">Aliikangiella coralliicola</name>
    <dbReference type="NCBI Taxonomy" id="2592383"/>
    <lineage>
        <taxon>Bacteria</taxon>
        <taxon>Pseudomonadati</taxon>
        <taxon>Pseudomonadota</taxon>
        <taxon>Gammaproteobacteria</taxon>
        <taxon>Oceanospirillales</taxon>
        <taxon>Pleioneaceae</taxon>
        <taxon>Aliikangiella</taxon>
    </lineage>
</organism>
<gene>
    <name evidence="2" type="ORF">FLL46_22025</name>
</gene>
<accession>A0A545U6H0</accession>